<keyword evidence="9 11" id="KW-0496">Mitochondrion</keyword>
<evidence type="ECO:0000256" key="5">
    <source>
        <dbReference type="ARBA" id="ARBA00022692"/>
    </source>
</evidence>
<keyword evidence="4 11" id="KW-0679">Respiratory chain</keyword>
<dbReference type="OrthoDB" id="6329847at2759"/>
<name>A0A6P8RLX1_GEOSA</name>
<keyword evidence="12" id="KW-1185">Reference proteome</keyword>
<evidence type="ECO:0000256" key="9">
    <source>
        <dbReference type="ARBA" id="ARBA00023128"/>
    </source>
</evidence>
<comment type="subcellular location">
    <subcellularLocation>
        <location evidence="1">Mitochondrion inner membrane</location>
        <topology evidence="1">Single-pass membrane protein</topology>
        <orientation evidence="1">Matrix side</orientation>
    </subcellularLocation>
</comment>
<dbReference type="KEGG" id="gsh:117363111"/>
<dbReference type="Proteomes" id="UP000515159">
    <property type="component" value="Chromosome 6"/>
</dbReference>
<evidence type="ECO:0000313" key="12">
    <source>
        <dbReference type="Proteomes" id="UP000515159"/>
    </source>
</evidence>
<keyword evidence="3 11" id="KW-0813">Transport</keyword>
<keyword evidence="7 11" id="KW-0249">Electron transport</keyword>
<keyword evidence="8" id="KW-1133">Transmembrane helix</keyword>
<sequence length="111" mass="13061">MEAWIPDEARCLPPPGIVNRNSVWVGFMGWVAAVLDNAVNNRPPVRTGVHRQILLVTVGVFLGYYMTKRENYNNAKLDRDLMEYMRLHPDDFKKKEKKTFAEYLEKFYPIR</sequence>
<dbReference type="GeneID" id="117363111"/>
<evidence type="ECO:0000256" key="2">
    <source>
        <dbReference type="ARBA" id="ARBA00008674"/>
    </source>
</evidence>
<evidence type="ECO:0000256" key="1">
    <source>
        <dbReference type="ARBA" id="ARBA00004298"/>
    </source>
</evidence>
<evidence type="ECO:0000256" key="10">
    <source>
        <dbReference type="ARBA" id="ARBA00023136"/>
    </source>
</evidence>
<evidence type="ECO:0000256" key="4">
    <source>
        <dbReference type="ARBA" id="ARBA00022660"/>
    </source>
</evidence>
<comment type="similarity">
    <text evidence="2 11">Belongs to the complex I NDUFC2 subunit family.</text>
</comment>
<comment type="function">
    <text evidence="11">Accessory subunit of the mitochondrial membrane respiratory chain NADH dehydrogenase (Complex I), that is believed not to be involved in catalysis. Complex I functions in the transfer of electrons from NADH to the respiratory chain. The immediate electron acceptor for the enzyme is believed to be ubiquinone.</text>
</comment>
<dbReference type="InterPro" id="IPR009423">
    <property type="entry name" value="NDUC2"/>
</dbReference>
<dbReference type="InParanoid" id="A0A6P8RLX1"/>
<dbReference type="Pfam" id="PF06374">
    <property type="entry name" value="NDUF_C2"/>
    <property type="match status" value="1"/>
</dbReference>
<organism evidence="12 13">
    <name type="scientific">Geotrypetes seraphini</name>
    <name type="common">Gaboon caecilian</name>
    <name type="synonym">Caecilia seraphini</name>
    <dbReference type="NCBI Taxonomy" id="260995"/>
    <lineage>
        <taxon>Eukaryota</taxon>
        <taxon>Metazoa</taxon>
        <taxon>Chordata</taxon>
        <taxon>Craniata</taxon>
        <taxon>Vertebrata</taxon>
        <taxon>Euteleostomi</taxon>
        <taxon>Amphibia</taxon>
        <taxon>Gymnophiona</taxon>
        <taxon>Geotrypetes</taxon>
    </lineage>
</organism>
<gene>
    <name evidence="13" type="primary">NDUFC2</name>
</gene>
<protein>
    <recommendedName>
        <fullName evidence="11">NADH dehydrogenase [ubiquinone] 1 subunit C2</fullName>
    </recommendedName>
</protein>
<dbReference type="PIRSF" id="PIRSF017834">
    <property type="entry name" value="NADH-UbQ_OxRdtase_b14.5b"/>
    <property type="match status" value="1"/>
</dbReference>
<dbReference type="PANTHER" id="PTHR13099">
    <property type="entry name" value="NADH-UBIQUINONE OXIDOREDUCTASE SUBUNIT B14.5B"/>
    <property type="match status" value="1"/>
</dbReference>
<keyword evidence="10 11" id="KW-0472">Membrane</keyword>
<accession>A0A6P8RLX1</accession>
<keyword evidence="5" id="KW-0812">Transmembrane</keyword>
<evidence type="ECO:0000313" key="13">
    <source>
        <dbReference type="RefSeq" id="XP_033806304.1"/>
    </source>
</evidence>
<dbReference type="PANTHER" id="PTHR13099:SF0">
    <property type="entry name" value="NADH DEHYDROGENASE [UBIQUINONE] 1 SUBUNIT C2-RELATED"/>
    <property type="match status" value="1"/>
</dbReference>
<dbReference type="FunCoup" id="A0A6P8RLX1">
    <property type="interactions" value="1605"/>
</dbReference>
<proteinExistence type="inferred from homology"/>
<evidence type="ECO:0000256" key="11">
    <source>
        <dbReference type="PIRNR" id="PIRNR017834"/>
    </source>
</evidence>
<dbReference type="GO" id="GO:0006120">
    <property type="term" value="P:mitochondrial electron transport, NADH to ubiquinone"/>
    <property type="evidence" value="ECO:0007669"/>
    <property type="project" value="InterPro"/>
</dbReference>
<evidence type="ECO:0000256" key="6">
    <source>
        <dbReference type="ARBA" id="ARBA00022792"/>
    </source>
</evidence>
<dbReference type="CTD" id="4718"/>
<evidence type="ECO:0000256" key="3">
    <source>
        <dbReference type="ARBA" id="ARBA00022448"/>
    </source>
</evidence>
<dbReference type="RefSeq" id="XP_033806304.1">
    <property type="nucleotide sequence ID" value="XM_033950413.1"/>
</dbReference>
<dbReference type="GO" id="GO:0005743">
    <property type="term" value="C:mitochondrial inner membrane"/>
    <property type="evidence" value="ECO:0007669"/>
    <property type="project" value="UniProtKB-SubCell"/>
</dbReference>
<keyword evidence="6 11" id="KW-0999">Mitochondrion inner membrane</keyword>
<evidence type="ECO:0000256" key="7">
    <source>
        <dbReference type="ARBA" id="ARBA00022982"/>
    </source>
</evidence>
<reference evidence="13" key="1">
    <citation type="submission" date="2025-08" db="UniProtKB">
        <authorList>
            <consortium name="RefSeq"/>
        </authorList>
    </citation>
    <scope>IDENTIFICATION</scope>
</reference>
<dbReference type="AlphaFoldDB" id="A0A6P8RLX1"/>
<evidence type="ECO:0000256" key="8">
    <source>
        <dbReference type="ARBA" id="ARBA00022989"/>
    </source>
</evidence>